<feature type="non-terminal residue" evidence="1">
    <location>
        <position position="1"/>
    </location>
</feature>
<dbReference type="STRING" id="936435.F8Q629"/>
<reference evidence="2" key="1">
    <citation type="journal article" date="2011" name="Science">
        <title>The plant cell wall-decomposing machinery underlies the functional diversity of forest fungi.</title>
        <authorList>
            <person name="Eastwood D.C."/>
            <person name="Floudas D."/>
            <person name="Binder M."/>
            <person name="Majcherczyk A."/>
            <person name="Schneider P."/>
            <person name="Aerts A."/>
            <person name="Asiegbu F.O."/>
            <person name="Baker S.E."/>
            <person name="Barry K."/>
            <person name="Bendiksby M."/>
            <person name="Blumentritt M."/>
            <person name="Coutinho P.M."/>
            <person name="Cullen D."/>
            <person name="de Vries R.P."/>
            <person name="Gathman A."/>
            <person name="Goodell B."/>
            <person name="Henrissat B."/>
            <person name="Ihrmark K."/>
            <person name="Kauserud H."/>
            <person name="Kohler A."/>
            <person name="LaButti K."/>
            <person name="Lapidus A."/>
            <person name="Lavin J.L."/>
            <person name="Lee Y.-H."/>
            <person name="Lindquist E."/>
            <person name="Lilly W."/>
            <person name="Lucas S."/>
            <person name="Morin E."/>
            <person name="Murat C."/>
            <person name="Oguiza J.A."/>
            <person name="Park J."/>
            <person name="Pisabarro A.G."/>
            <person name="Riley R."/>
            <person name="Rosling A."/>
            <person name="Salamov A."/>
            <person name="Schmidt O."/>
            <person name="Schmutz J."/>
            <person name="Skrede I."/>
            <person name="Stenlid J."/>
            <person name="Wiebenga A."/>
            <person name="Xie X."/>
            <person name="Kuees U."/>
            <person name="Hibbett D.S."/>
            <person name="Hoffmeister D."/>
            <person name="Hoegberg N."/>
            <person name="Martin F."/>
            <person name="Grigoriev I.V."/>
            <person name="Watkinson S.C."/>
        </authorList>
    </citation>
    <scope>NUCLEOTIDE SEQUENCE [LARGE SCALE GENOMIC DNA]</scope>
    <source>
        <strain evidence="2">strain S7.3</strain>
    </source>
</reference>
<dbReference type="OMA" id="TPRNGAW"/>
<gene>
    <name evidence="1" type="ORF">SERLA73DRAFT_17670</name>
</gene>
<feature type="non-terminal residue" evidence="1">
    <location>
        <position position="82"/>
    </location>
</feature>
<accession>F8Q629</accession>
<sequence>IIPAELCIIIEGQIFKRKVPPELTKQVVEFSTQKPDVRLDMIKSGVLEYNNSDFIRNAQMAISSTPVMIDGRVLPTPDMSYG</sequence>
<dbReference type="Proteomes" id="UP000008063">
    <property type="component" value="Unassembled WGS sequence"/>
</dbReference>
<evidence type="ECO:0000313" key="2">
    <source>
        <dbReference type="Proteomes" id="UP000008063"/>
    </source>
</evidence>
<keyword evidence="2" id="KW-1185">Reference proteome</keyword>
<evidence type="ECO:0000313" key="1">
    <source>
        <dbReference type="EMBL" id="EGN96067.1"/>
    </source>
</evidence>
<dbReference type="HOGENOM" id="CLU_2564788_0_0_1"/>
<organism evidence="2">
    <name type="scientific">Serpula lacrymans var. lacrymans (strain S7.3)</name>
    <name type="common">Dry rot fungus</name>
    <dbReference type="NCBI Taxonomy" id="936435"/>
    <lineage>
        <taxon>Eukaryota</taxon>
        <taxon>Fungi</taxon>
        <taxon>Dikarya</taxon>
        <taxon>Basidiomycota</taxon>
        <taxon>Agaricomycotina</taxon>
        <taxon>Agaricomycetes</taxon>
        <taxon>Agaricomycetidae</taxon>
        <taxon>Boletales</taxon>
        <taxon>Coniophorineae</taxon>
        <taxon>Serpulaceae</taxon>
        <taxon>Serpula</taxon>
    </lineage>
</organism>
<dbReference type="InParanoid" id="F8Q629"/>
<proteinExistence type="predicted"/>
<dbReference type="SUPFAM" id="SSF101690">
    <property type="entry name" value="PAZ domain"/>
    <property type="match status" value="1"/>
</dbReference>
<dbReference type="EMBL" id="GL945484">
    <property type="protein sequence ID" value="EGN96067.1"/>
    <property type="molecule type" value="Genomic_DNA"/>
</dbReference>
<protein>
    <submittedName>
        <fullName evidence="1">Uncharacterized protein</fullName>
    </submittedName>
</protein>
<dbReference type="InterPro" id="IPR036085">
    <property type="entry name" value="PAZ_dom_sf"/>
</dbReference>
<name>F8Q629_SERL3</name>
<dbReference type="AlphaFoldDB" id="F8Q629"/>